<organism evidence="1">
    <name type="scientific">Anopheles atroparvus</name>
    <name type="common">European mosquito</name>
    <dbReference type="NCBI Taxonomy" id="41427"/>
    <lineage>
        <taxon>Eukaryota</taxon>
        <taxon>Metazoa</taxon>
        <taxon>Ecdysozoa</taxon>
        <taxon>Arthropoda</taxon>
        <taxon>Hexapoda</taxon>
        <taxon>Insecta</taxon>
        <taxon>Pterygota</taxon>
        <taxon>Neoptera</taxon>
        <taxon>Endopterygota</taxon>
        <taxon>Diptera</taxon>
        <taxon>Nematocera</taxon>
        <taxon>Culicoidea</taxon>
        <taxon>Culicidae</taxon>
        <taxon>Anophelinae</taxon>
        <taxon>Anopheles</taxon>
    </lineage>
</organism>
<dbReference type="VEuPathDB" id="VectorBase:AATE000115"/>
<sequence>MRAMIAPRRSMSSFSCFASSSCSSSRSRLASRIFYKVVAYLIRVGGIDAVQCVVGTGQPAGQGEKQHRDVADVVDVRAELGGVVWAHLLRHL</sequence>
<evidence type="ECO:0000313" key="1">
    <source>
        <dbReference type="EnsemblMetazoa" id="AATE000115-PA.1"/>
    </source>
</evidence>
<proteinExistence type="predicted"/>
<dbReference type="PROSITE" id="PS51257">
    <property type="entry name" value="PROKAR_LIPOPROTEIN"/>
    <property type="match status" value="1"/>
</dbReference>
<name>A0A182IJ41_ANOAO</name>
<dbReference type="AlphaFoldDB" id="A0A182IJ41"/>
<dbReference type="EnsemblMetazoa" id="AATE000115-RA">
    <property type="protein sequence ID" value="AATE000115-PA.1"/>
    <property type="gene ID" value="AATE000115"/>
</dbReference>
<accession>A0A182IJ41</accession>
<reference evidence="1" key="1">
    <citation type="submission" date="2022-08" db="UniProtKB">
        <authorList>
            <consortium name="EnsemblMetazoa"/>
        </authorList>
    </citation>
    <scope>IDENTIFICATION</scope>
    <source>
        <strain evidence="1">EBRO</strain>
    </source>
</reference>
<protein>
    <submittedName>
        <fullName evidence="1">Uncharacterized protein</fullName>
    </submittedName>
</protein>